<dbReference type="RefSeq" id="XP_024320099.1">
    <property type="nucleotide sequence ID" value="XM_024472447.1"/>
</dbReference>
<feature type="region of interest" description="Disordered" evidence="1">
    <location>
        <begin position="118"/>
        <end position="170"/>
    </location>
</feature>
<dbReference type="eggNOG" id="ENOG502TGAN">
    <property type="taxonomic scope" value="Eukaryota"/>
</dbReference>
<sequence>MPHIASLGTQPIQWFSQFSFTDPLTRHRVTFTSGNSFTAYGNAVCRFDVGFVHERIPGEAKLFALITELEDCGEDDPVLQLPRMRLMSQSQRIIGLPVIGSKPVYVVDMDMDPTHDQAAAPFQKGPLRLSSTSRDGNVGNSCVKARVGQKRKEHQASPKSFTFHLSTQFK</sequence>
<proteinExistence type="predicted"/>
<protein>
    <submittedName>
        <fullName evidence="2">Uncharacterized protein</fullName>
    </submittedName>
</protein>
<feature type="compositionally biased region" description="Polar residues" evidence="1">
    <location>
        <begin position="157"/>
        <end position="170"/>
    </location>
</feature>
<dbReference type="EMBL" id="KV441415">
    <property type="protein sequence ID" value="OAF54796.1"/>
    <property type="molecule type" value="Genomic_DNA"/>
</dbReference>
<name>A0A176ZY14_9PEZI</name>
<dbReference type="VEuPathDB" id="FungiDB:GMDG_02968"/>
<organism evidence="2">
    <name type="scientific">Pseudogymnoascus destructans</name>
    <dbReference type="NCBI Taxonomy" id="655981"/>
    <lineage>
        <taxon>Eukaryota</taxon>
        <taxon>Fungi</taxon>
        <taxon>Dikarya</taxon>
        <taxon>Ascomycota</taxon>
        <taxon>Pezizomycotina</taxon>
        <taxon>Leotiomycetes</taxon>
        <taxon>Thelebolales</taxon>
        <taxon>Thelebolaceae</taxon>
        <taxon>Pseudogymnoascus</taxon>
    </lineage>
</organism>
<dbReference type="OrthoDB" id="5372708at2759"/>
<gene>
    <name evidence="2" type="ORF">VC83_08906</name>
</gene>
<dbReference type="Proteomes" id="UP000077154">
    <property type="component" value="Unassembled WGS sequence"/>
</dbReference>
<reference evidence="2" key="1">
    <citation type="submission" date="2016-03" db="EMBL/GenBank/DDBJ databases">
        <title>Updated assembly of Pseudogymnoascus destructans, the fungus causing white-nose syndrome of bats.</title>
        <authorList>
            <person name="Palmer J.M."/>
            <person name="Drees K.P."/>
            <person name="Foster J.T."/>
            <person name="Lindner D.L."/>
        </authorList>
    </citation>
    <scope>NUCLEOTIDE SEQUENCE [LARGE SCALE GENOMIC DNA]</scope>
    <source>
        <strain evidence="2">20631-21</strain>
    </source>
</reference>
<evidence type="ECO:0000256" key="1">
    <source>
        <dbReference type="SAM" id="MobiDB-lite"/>
    </source>
</evidence>
<dbReference type="AlphaFoldDB" id="A0A176ZY14"/>
<accession>A0A176ZY14</accession>
<feature type="compositionally biased region" description="Polar residues" evidence="1">
    <location>
        <begin position="129"/>
        <end position="140"/>
    </location>
</feature>
<dbReference type="GeneID" id="36291944"/>
<evidence type="ECO:0000313" key="2">
    <source>
        <dbReference type="EMBL" id="OAF54796.1"/>
    </source>
</evidence>